<dbReference type="Pfam" id="PF00105">
    <property type="entry name" value="zf-C4"/>
    <property type="match status" value="1"/>
</dbReference>
<keyword evidence="4" id="KW-0863">Zinc-finger</keyword>
<reference evidence="12" key="1">
    <citation type="journal article" date="2008" name="Nat. Genet.">
        <title>The Pristionchus pacificus genome provides a unique perspective on nematode lifestyle and parasitism.</title>
        <authorList>
            <person name="Dieterich C."/>
            <person name="Clifton S.W."/>
            <person name="Schuster L.N."/>
            <person name="Chinwalla A."/>
            <person name="Delehaunty K."/>
            <person name="Dinkelacker I."/>
            <person name="Fulton L."/>
            <person name="Fulton R."/>
            <person name="Godfrey J."/>
            <person name="Minx P."/>
            <person name="Mitreva M."/>
            <person name="Roeseler W."/>
            <person name="Tian H."/>
            <person name="Witte H."/>
            <person name="Yang S.P."/>
            <person name="Wilson R.K."/>
            <person name="Sommer R.J."/>
        </authorList>
    </citation>
    <scope>NUCLEOTIDE SEQUENCE [LARGE SCALE GENOMIC DNA]</scope>
    <source>
        <strain evidence="12">PS312</strain>
    </source>
</reference>
<evidence type="ECO:0000313" key="12">
    <source>
        <dbReference type="Proteomes" id="UP000005239"/>
    </source>
</evidence>
<dbReference type="InterPro" id="IPR013088">
    <property type="entry name" value="Znf_NHR/GATA"/>
</dbReference>
<accession>A0A2A6BB36</accession>
<keyword evidence="8" id="KW-0804">Transcription</keyword>
<evidence type="ECO:0000256" key="7">
    <source>
        <dbReference type="ARBA" id="ARBA00023125"/>
    </source>
</evidence>
<evidence type="ECO:0000256" key="10">
    <source>
        <dbReference type="ARBA" id="ARBA00023242"/>
    </source>
</evidence>
<comment type="similarity">
    <text evidence="2">Belongs to the nuclear hormone receptor family.</text>
</comment>
<dbReference type="InterPro" id="IPR000536">
    <property type="entry name" value="Nucl_hrmn_rcpt_lig-bd"/>
</dbReference>
<dbReference type="InterPro" id="IPR001628">
    <property type="entry name" value="Znf_hrmn_rcpt"/>
</dbReference>
<keyword evidence="9" id="KW-0675">Receptor</keyword>
<dbReference type="InterPro" id="IPR049636">
    <property type="entry name" value="HNF4-like_DBD"/>
</dbReference>
<dbReference type="Pfam" id="PF00104">
    <property type="entry name" value="Hormone_recep"/>
    <property type="match status" value="1"/>
</dbReference>
<dbReference type="Gene3D" id="1.10.565.10">
    <property type="entry name" value="Retinoid X Receptor"/>
    <property type="match status" value="1"/>
</dbReference>
<keyword evidence="3" id="KW-0479">Metal-binding</keyword>
<evidence type="ECO:0000256" key="1">
    <source>
        <dbReference type="ARBA" id="ARBA00004123"/>
    </source>
</evidence>
<evidence type="ECO:0000256" key="4">
    <source>
        <dbReference type="ARBA" id="ARBA00022771"/>
    </source>
</evidence>
<keyword evidence="12" id="KW-1185">Reference proteome</keyword>
<evidence type="ECO:0000256" key="9">
    <source>
        <dbReference type="ARBA" id="ARBA00023170"/>
    </source>
</evidence>
<sequence>MTEIYYDTADYESESKYIPPTTSASPPPAWFGSYEENAPNKICSICDAPSNGFHFNAPSCSACAARTVTLDRKFACAHSNNCRVNFSMRVICRACRYSKCVSNGMERKAVQPRRDCNVGRRKINYTAFKGYALKQSQTTMQQQQQTKAHTIPCTAPTNIITNAMTRTEIIEDPTIQTQPPQATYASSYASSTGATDLSDPVMSPMPSSAFSMNLGSTDILDELLKEERKYNDRRRVLFASSHTVSAMIAHESPNDIPFTEGDLFELTFHGIQKDSRSMILLVHEWIKALPGYNQMTSLYDKKAFLCRALLYQCILDPAYVTVQLGLPDRFIMFNGGYVGIAEDSTVGWGDERGFIKGEMKKGLYRPLLARVMNQIVQPLADLGLSFTEFVAFKALVSWKSTCVADFSVNAKECMQGQIDALFTCLHNHYRCIGYDEAQIAERIGAVVLLMCSIVDVGLEILESHQKIQLFDLWELDSLLLQLLSRGFNPHVRGSRKFEQSR</sequence>
<dbReference type="Gene3D" id="3.30.50.10">
    <property type="entry name" value="Erythroid Transcription Factor GATA-1, subunit A"/>
    <property type="match status" value="1"/>
</dbReference>
<comment type="subcellular location">
    <subcellularLocation>
        <location evidence="1">Nucleus</location>
    </subcellularLocation>
</comment>
<proteinExistence type="inferred from homology"/>
<name>A0A2A6BB36_PRIPA</name>
<dbReference type="PROSITE" id="PS51030">
    <property type="entry name" value="NUCLEAR_REC_DBD_2"/>
    <property type="match status" value="1"/>
</dbReference>
<gene>
    <name evidence="11" type="primary">WBGene00104765</name>
</gene>
<evidence type="ECO:0000256" key="5">
    <source>
        <dbReference type="ARBA" id="ARBA00022833"/>
    </source>
</evidence>
<evidence type="ECO:0000256" key="8">
    <source>
        <dbReference type="ARBA" id="ARBA00023163"/>
    </source>
</evidence>
<dbReference type="PANTHER" id="PTHR46397:SF5">
    <property type="entry name" value="NUCLEAR HORMONE RECEPTOR FAMILY MEMBER NHR-20"/>
    <property type="match status" value="1"/>
</dbReference>
<evidence type="ECO:0000313" key="11">
    <source>
        <dbReference type="EnsemblMetazoa" id="PPA15211.1"/>
    </source>
</evidence>
<dbReference type="PANTHER" id="PTHR46397">
    <property type="entry name" value="NUCLEAR HORMONE RECEPTOR FAMILY-RELATED"/>
    <property type="match status" value="1"/>
</dbReference>
<dbReference type="SMART" id="SM00430">
    <property type="entry name" value="HOLI"/>
    <property type="match status" value="1"/>
</dbReference>
<dbReference type="PROSITE" id="PS51843">
    <property type="entry name" value="NR_LBD"/>
    <property type="match status" value="1"/>
</dbReference>
<keyword evidence="5" id="KW-0862">Zinc</keyword>
<dbReference type="CDD" id="cd06960">
    <property type="entry name" value="NR_DBD_HNF4A"/>
    <property type="match status" value="1"/>
</dbReference>
<dbReference type="SUPFAM" id="SSF57716">
    <property type="entry name" value="Glucocorticoid receptor-like (DNA-binding domain)"/>
    <property type="match status" value="1"/>
</dbReference>
<dbReference type="Proteomes" id="UP000005239">
    <property type="component" value="Unassembled WGS sequence"/>
</dbReference>
<evidence type="ECO:0000256" key="2">
    <source>
        <dbReference type="ARBA" id="ARBA00005993"/>
    </source>
</evidence>
<dbReference type="SUPFAM" id="SSF48508">
    <property type="entry name" value="Nuclear receptor ligand-binding domain"/>
    <property type="match status" value="1"/>
</dbReference>
<reference evidence="11" key="2">
    <citation type="submission" date="2022-06" db="UniProtKB">
        <authorList>
            <consortium name="EnsemblMetazoa"/>
        </authorList>
    </citation>
    <scope>IDENTIFICATION</scope>
    <source>
        <strain evidence="11">PS312</strain>
    </source>
</reference>
<organism evidence="11 12">
    <name type="scientific">Pristionchus pacificus</name>
    <name type="common">Parasitic nematode worm</name>
    <dbReference type="NCBI Taxonomy" id="54126"/>
    <lineage>
        <taxon>Eukaryota</taxon>
        <taxon>Metazoa</taxon>
        <taxon>Ecdysozoa</taxon>
        <taxon>Nematoda</taxon>
        <taxon>Chromadorea</taxon>
        <taxon>Rhabditida</taxon>
        <taxon>Rhabditina</taxon>
        <taxon>Diplogasteromorpha</taxon>
        <taxon>Diplogasteroidea</taxon>
        <taxon>Neodiplogasteridae</taxon>
        <taxon>Pristionchus</taxon>
    </lineage>
</organism>
<dbReference type="GO" id="GO:0008270">
    <property type="term" value="F:zinc ion binding"/>
    <property type="evidence" value="ECO:0007669"/>
    <property type="project" value="UniProtKB-KW"/>
</dbReference>
<dbReference type="GO" id="GO:0000978">
    <property type="term" value="F:RNA polymerase II cis-regulatory region sequence-specific DNA binding"/>
    <property type="evidence" value="ECO:0007669"/>
    <property type="project" value="InterPro"/>
</dbReference>
<dbReference type="SMART" id="SM00399">
    <property type="entry name" value="ZnF_C4"/>
    <property type="match status" value="1"/>
</dbReference>
<keyword evidence="10" id="KW-0539">Nucleus</keyword>
<evidence type="ECO:0000256" key="3">
    <source>
        <dbReference type="ARBA" id="ARBA00022723"/>
    </source>
</evidence>
<dbReference type="InterPro" id="IPR035500">
    <property type="entry name" value="NHR-like_dom_sf"/>
</dbReference>
<evidence type="ECO:0000256" key="6">
    <source>
        <dbReference type="ARBA" id="ARBA00023015"/>
    </source>
</evidence>
<keyword evidence="6" id="KW-0805">Transcription regulation</keyword>
<dbReference type="GO" id="GO:0003700">
    <property type="term" value="F:DNA-binding transcription factor activity"/>
    <property type="evidence" value="ECO:0007669"/>
    <property type="project" value="InterPro"/>
</dbReference>
<keyword evidence="7" id="KW-0238">DNA-binding</keyword>
<protein>
    <submittedName>
        <fullName evidence="11">Nhr-121 protein</fullName>
    </submittedName>
</protein>
<dbReference type="AlphaFoldDB" id="A0A2A6BB36"/>
<dbReference type="EnsemblMetazoa" id="PPA15211.1">
    <property type="protein sequence ID" value="PPA15211.1"/>
    <property type="gene ID" value="WBGene00104765"/>
</dbReference>
<dbReference type="OrthoDB" id="5851440at2759"/>
<accession>A0A8R1U9Z8</accession>
<dbReference type="GO" id="GO:0005634">
    <property type="term" value="C:nucleus"/>
    <property type="evidence" value="ECO:0007669"/>
    <property type="project" value="UniProtKB-SubCell"/>
</dbReference>